<keyword evidence="1" id="KW-0472">Membrane</keyword>
<dbReference type="InterPro" id="IPR003615">
    <property type="entry name" value="HNH_nuc"/>
</dbReference>
<dbReference type="Pfam" id="PF01844">
    <property type="entry name" value="HNH"/>
    <property type="match status" value="1"/>
</dbReference>
<dbReference type="EMBL" id="BK032827">
    <property type="protein sequence ID" value="DAF62702.1"/>
    <property type="molecule type" value="Genomic_DNA"/>
</dbReference>
<dbReference type="CDD" id="cd00085">
    <property type="entry name" value="HNHc"/>
    <property type="match status" value="1"/>
</dbReference>
<dbReference type="GO" id="GO:0003676">
    <property type="term" value="F:nucleic acid binding"/>
    <property type="evidence" value="ECO:0007669"/>
    <property type="project" value="InterPro"/>
</dbReference>
<accession>A0A8S5THF2</accession>
<feature type="domain" description="HNH nuclease" evidence="2">
    <location>
        <begin position="252"/>
        <end position="308"/>
    </location>
</feature>
<evidence type="ECO:0000259" key="2">
    <source>
        <dbReference type="SMART" id="SM00507"/>
    </source>
</evidence>
<dbReference type="InterPro" id="IPR002711">
    <property type="entry name" value="HNH"/>
</dbReference>
<evidence type="ECO:0000256" key="1">
    <source>
        <dbReference type="SAM" id="Phobius"/>
    </source>
</evidence>
<keyword evidence="1" id="KW-0812">Transmembrane</keyword>
<dbReference type="InterPro" id="IPR052892">
    <property type="entry name" value="NA-targeting_endonuclease"/>
</dbReference>
<dbReference type="PANTHER" id="PTHR33877">
    <property type="entry name" value="SLL1193 PROTEIN"/>
    <property type="match status" value="1"/>
</dbReference>
<dbReference type="GO" id="GO:0004519">
    <property type="term" value="F:endonuclease activity"/>
    <property type="evidence" value="ECO:0007669"/>
    <property type="project" value="InterPro"/>
</dbReference>
<dbReference type="Gene3D" id="1.10.30.50">
    <property type="match status" value="1"/>
</dbReference>
<dbReference type="GO" id="GO:0008270">
    <property type="term" value="F:zinc ion binding"/>
    <property type="evidence" value="ECO:0007669"/>
    <property type="project" value="InterPro"/>
</dbReference>
<protein>
    <submittedName>
        <fullName evidence="3">HNHc</fullName>
    </submittedName>
</protein>
<dbReference type="SMART" id="SM00507">
    <property type="entry name" value="HNHc"/>
    <property type="match status" value="1"/>
</dbReference>
<feature type="transmembrane region" description="Helical" evidence="1">
    <location>
        <begin position="6"/>
        <end position="35"/>
    </location>
</feature>
<organism evidence="3">
    <name type="scientific">Myoviridae sp. ctMnh10</name>
    <dbReference type="NCBI Taxonomy" id="2827682"/>
    <lineage>
        <taxon>Viruses</taxon>
        <taxon>Duplodnaviria</taxon>
        <taxon>Heunggongvirae</taxon>
        <taxon>Uroviricota</taxon>
        <taxon>Caudoviricetes</taxon>
    </lineage>
</organism>
<sequence>MKYVYIIIVAIMFLPITIALLILASPYLIWEYFYFKGEDFLKIKRKLDNYVRECNEMNAHIESLKSVYVDFNQVEQGRAEVNDASAWNFQRKELSKYEKSKYTHNCSSTVCRNARNQPFKYLCKYFNIKPTEENLGVFEETLNQFLAAKNGVEILKGKRETLLKSLKNQVPFVIRVFRKKKLERELGFEPVDFSDAYVPVYKFQYISAGGNSSMETKVVLDTDNLESFINYLAEIVKFRKSAAGQRALMTANLRQKIKERDHFTCKKCQNNLNREPNLLLEIDHIIPVSKGGLTAEDNLQTLCWKCNRSKGAKV</sequence>
<name>A0A8S5THF2_9CAUD</name>
<proteinExistence type="predicted"/>
<keyword evidence="1" id="KW-1133">Transmembrane helix</keyword>
<evidence type="ECO:0000313" key="3">
    <source>
        <dbReference type="EMBL" id="DAF62702.1"/>
    </source>
</evidence>
<dbReference type="PANTHER" id="PTHR33877:SF1">
    <property type="entry name" value="TYPE IV METHYL-DIRECTED RESTRICTION ENZYME ECOKMCRA"/>
    <property type="match status" value="1"/>
</dbReference>
<reference evidence="3" key="1">
    <citation type="journal article" date="2021" name="Proc. Natl. Acad. Sci. U.S.A.">
        <title>A Catalog of Tens of Thousands of Viruses from Human Metagenomes Reveals Hidden Associations with Chronic Diseases.</title>
        <authorList>
            <person name="Tisza M.J."/>
            <person name="Buck C.B."/>
        </authorList>
    </citation>
    <scope>NUCLEOTIDE SEQUENCE</scope>
    <source>
        <strain evidence="3">CtMnh10</strain>
    </source>
</reference>